<organism evidence="2 3">
    <name type="scientific">Brevibacterium epidermidis</name>
    <dbReference type="NCBI Taxonomy" id="1698"/>
    <lineage>
        <taxon>Bacteria</taxon>
        <taxon>Bacillati</taxon>
        <taxon>Actinomycetota</taxon>
        <taxon>Actinomycetes</taxon>
        <taxon>Micrococcales</taxon>
        <taxon>Brevibacteriaceae</taxon>
        <taxon>Brevibacterium</taxon>
    </lineage>
</organism>
<dbReference type="EMBL" id="JBGBYS010000002">
    <property type="protein sequence ID" value="MEY9257508.1"/>
    <property type="molecule type" value="Genomic_DNA"/>
</dbReference>
<sequence length="302" mass="33264">MTTLKDMDSLLQQDVRIPVQSRYGSSELEGHLFLPAVVPHAVLTIHPATATPERFYCSFAEAAAARGFAVITYGYRGVGDRTAARAHRHIRMRDWIAEDVAAVGTWAEEKFPDLPHTALGHSVGGHALLLGYGGQRLSGIATIATAMVAAREIAPRSERFRVEFGLGVFGRAITRVFGYMPGSRVGLGEDIPAAALYEWTKWLRRPHFFFDDPSFDAEARASRLRTPVLALGTSDDPWATEAFIDALTDRLRLAPVTRRTIAPAELGTEAIGHLGLMRRSVAEAFWPEILDWLETRAAADNR</sequence>
<dbReference type="GO" id="GO:0016787">
    <property type="term" value="F:hydrolase activity"/>
    <property type="evidence" value="ECO:0007669"/>
    <property type="project" value="UniProtKB-KW"/>
</dbReference>
<reference evidence="2 3" key="1">
    <citation type="submission" date="2024-07" db="EMBL/GenBank/DDBJ databases">
        <title>Mealworm larvae gut microbial communities from Newark, Delaware, USA.</title>
        <authorList>
            <person name="Blenner M."/>
        </authorList>
    </citation>
    <scope>NUCLEOTIDE SEQUENCE [LARGE SCALE GENOMIC DNA]</scope>
    <source>
        <strain evidence="2 3">UD i117</strain>
    </source>
</reference>
<evidence type="ECO:0000259" key="1">
    <source>
        <dbReference type="Pfam" id="PF12146"/>
    </source>
</evidence>
<keyword evidence="2" id="KW-0378">Hydrolase</keyword>
<evidence type="ECO:0000313" key="2">
    <source>
        <dbReference type="EMBL" id="MEY9257508.1"/>
    </source>
</evidence>
<dbReference type="InterPro" id="IPR029058">
    <property type="entry name" value="AB_hydrolase_fold"/>
</dbReference>
<protein>
    <submittedName>
        <fullName evidence="2">Alpha/beta hydrolase</fullName>
    </submittedName>
</protein>
<dbReference type="Pfam" id="PF12146">
    <property type="entry name" value="Hydrolase_4"/>
    <property type="match status" value="1"/>
</dbReference>
<evidence type="ECO:0000313" key="3">
    <source>
        <dbReference type="Proteomes" id="UP001565435"/>
    </source>
</evidence>
<accession>A0ABV4EG60</accession>
<dbReference type="SUPFAM" id="SSF53474">
    <property type="entry name" value="alpha/beta-Hydrolases"/>
    <property type="match status" value="1"/>
</dbReference>
<gene>
    <name evidence="2" type="ORF">ABH903_000518</name>
</gene>
<feature type="domain" description="Serine aminopeptidase S33" evidence="1">
    <location>
        <begin position="54"/>
        <end position="153"/>
    </location>
</feature>
<dbReference type="Gene3D" id="3.40.50.1820">
    <property type="entry name" value="alpha/beta hydrolase"/>
    <property type="match status" value="1"/>
</dbReference>
<keyword evidence="3" id="KW-1185">Reference proteome</keyword>
<dbReference type="PIRSF" id="PIRSF037442">
    <property type="entry name" value="UCP037442_abhydr"/>
    <property type="match status" value="1"/>
</dbReference>
<comment type="caution">
    <text evidence="2">The sequence shown here is derived from an EMBL/GenBank/DDBJ whole genome shotgun (WGS) entry which is preliminary data.</text>
</comment>
<dbReference type="InterPro" id="IPR017208">
    <property type="entry name" value="UCP037442_abhydr"/>
</dbReference>
<proteinExistence type="predicted"/>
<dbReference type="InterPro" id="IPR022742">
    <property type="entry name" value="Hydrolase_4"/>
</dbReference>
<name>A0ABV4EG60_BREEP</name>
<dbReference type="Proteomes" id="UP001565435">
    <property type="component" value="Unassembled WGS sequence"/>
</dbReference>